<accession>A0A212LR60</accession>
<proteinExistence type="predicted"/>
<dbReference type="EMBL" id="FMJD01000013">
    <property type="protein sequence ID" value="SCM79997.1"/>
    <property type="molecule type" value="Genomic_DNA"/>
</dbReference>
<protein>
    <submittedName>
        <fullName evidence="1">Phage protein U</fullName>
    </submittedName>
</protein>
<dbReference type="Pfam" id="PF06995">
    <property type="entry name" value="Phage_P2_GpU"/>
    <property type="match status" value="1"/>
</dbReference>
<dbReference type="AlphaFoldDB" id="A0A212LR60"/>
<organism evidence="1">
    <name type="scientific">uncultured Pleomorphomonas sp</name>
    <dbReference type="NCBI Taxonomy" id="442121"/>
    <lineage>
        <taxon>Bacteria</taxon>
        <taxon>Pseudomonadati</taxon>
        <taxon>Pseudomonadota</taxon>
        <taxon>Alphaproteobacteria</taxon>
        <taxon>Hyphomicrobiales</taxon>
        <taxon>Pleomorphomonadaceae</taxon>
        <taxon>Pleomorphomonas</taxon>
        <taxon>environmental samples</taxon>
    </lineage>
</organism>
<gene>
    <name evidence="1" type="ORF">KL86PLE_90748</name>
</gene>
<dbReference type="RefSeq" id="WP_288198854.1">
    <property type="nucleotide sequence ID" value="NZ_LT608334.1"/>
</dbReference>
<name>A0A212LR60_9HYPH</name>
<evidence type="ECO:0000313" key="1">
    <source>
        <dbReference type="EMBL" id="SCM79997.1"/>
    </source>
</evidence>
<dbReference type="InterPro" id="IPR009734">
    <property type="entry name" value="Myoviridae_GpU"/>
</dbReference>
<sequence>MLMGWGPYRFTVPNYSVETIRRSIQARVSSQPVIGARPKLHRLGPGDETITLSSTFYPQHLNGNGLTQLAGIRQAVIAQESLQLVHINGSGMNIFGKWVATSIDDEQTMLDPSGSPQCVTSTLTLMLDEEGAARSIAAAALLGTANFSASLSISSSGLSASIGIGF</sequence>
<reference evidence="1" key="1">
    <citation type="submission" date="2016-08" db="EMBL/GenBank/DDBJ databases">
        <authorList>
            <person name="Seilhamer J.J."/>
        </authorList>
    </citation>
    <scope>NUCLEOTIDE SEQUENCE</scope>
    <source>
        <strain evidence="1">86</strain>
    </source>
</reference>